<dbReference type="PANTHER" id="PTHR35153:SF1">
    <property type="entry name" value="COILED-COIL DOMAIN-CONTAINING PROTEIN 154"/>
    <property type="match status" value="1"/>
</dbReference>
<dbReference type="PANTHER" id="PTHR35153">
    <property type="entry name" value="COILED-COIL DOMAIN-CONTAINING PROTEIN 154"/>
    <property type="match status" value="1"/>
</dbReference>
<feature type="coiled-coil region" evidence="1">
    <location>
        <begin position="205"/>
        <end position="232"/>
    </location>
</feature>
<organism evidence="2 3">
    <name type="scientific">Loxodonta africana</name>
    <name type="common">African elephant</name>
    <dbReference type="NCBI Taxonomy" id="9785"/>
    <lineage>
        <taxon>Eukaryota</taxon>
        <taxon>Metazoa</taxon>
        <taxon>Chordata</taxon>
        <taxon>Craniata</taxon>
        <taxon>Vertebrata</taxon>
        <taxon>Euteleostomi</taxon>
        <taxon>Mammalia</taxon>
        <taxon>Eutheria</taxon>
        <taxon>Afrotheria</taxon>
        <taxon>Proboscidea</taxon>
        <taxon>Elephantidae</taxon>
        <taxon>Loxodonta</taxon>
    </lineage>
</organism>
<dbReference type="STRING" id="9785.ENSLAFP00000003377"/>
<name>G3STI9_LOXAF</name>
<dbReference type="AlphaFoldDB" id="G3STI9"/>
<evidence type="ECO:0000313" key="2">
    <source>
        <dbReference type="Ensembl" id="ENSLAFP00000003377.4"/>
    </source>
</evidence>
<evidence type="ECO:0008006" key="4">
    <source>
        <dbReference type="Google" id="ProtNLM"/>
    </source>
</evidence>
<accession>G3STI9</accession>
<dbReference type="Proteomes" id="UP000007646">
    <property type="component" value="Unassembled WGS sequence"/>
</dbReference>
<dbReference type="Pfam" id="PF15450">
    <property type="entry name" value="CCDC154"/>
    <property type="match status" value="1"/>
</dbReference>
<reference evidence="2 3" key="1">
    <citation type="submission" date="2009-06" db="EMBL/GenBank/DDBJ databases">
        <title>The Genome Sequence of Loxodonta africana (African elephant).</title>
        <authorList>
            <person name="Di Palma F."/>
            <person name="Heiman D."/>
            <person name="Young S."/>
            <person name="Johnson J."/>
            <person name="Lander E.S."/>
            <person name="Lindblad-Toh K."/>
        </authorList>
    </citation>
    <scope>NUCLEOTIDE SEQUENCE [LARGE SCALE GENOMIC DNA]</scope>
    <source>
        <strain evidence="2 3">Isolate ISIS603380</strain>
    </source>
</reference>
<sequence>NSIPSPGASTPSWLSPATLEDLGLIFGDDPASLKPLSLEEISKKCESGCLAPTSPVPGQDTPKHWRQLEQWLVDLQAKVACLWGHRDRCSCTTPGLLQELLQLRALVELQDTELKQLQQDVRQAARAPEKEACELASTPSQIQMQALDKRLVEVREALAQIRRKQVLQDSKHKSSDQELTLRLSKLTGKLRQEGQDWKVACGTLQKKQEEASQRVEREVAKMQAQVTKLGEEMSLRFLKREAKLCGFLQKSFLALEKKMKTAEDARLQAEVGLWEELESRWQKLQEKNEELLLVLRGQREVRAGPGWEEEEESCLLDQCRGLDRSVVQLTKFLTQNQMSLNHVLQAGPGLRDAKGLVEKSQAGELTTYLQENLEAMRLAGKLAQQEACSTLELV</sequence>
<dbReference type="Ensembl" id="ENSLAFT00000004047.4">
    <property type="protein sequence ID" value="ENSLAFP00000003377.4"/>
    <property type="gene ID" value="ENSLAFG00000004047.4"/>
</dbReference>
<protein>
    <recommendedName>
        <fullName evidence="4">Coiled-coil domain containing 154</fullName>
    </recommendedName>
</protein>
<dbReference type="GO" id="GO:0035630">
    <property type="term" value="P:bone mineralization involved in bone maturation"/>
    <property type="evidence" value="ECO:0007669"/>
    <property type="project" value="TreeGrafter"/>
</dbReference>
<dbReference type="InParanoid" id="G3STI9"/>
<proteinExistence type="predicted"/>
<dbReference type="FunCoup" id="G3STI9">
    <property type="interactions" value="5"/>
</dbReference>
<dbReference type="OMA" id="KCESGCL"/>
<dbReference type="InterPro" id="IPR029512">
    <property type="entry name" value="CCDC154"/>
</dbReference>
<keyword evidence="1" id="KW-0175">Coiled coil</keyword>
<keyword evidence="3" id="KW-1185">Reference proteome</keyword>
<reference evidence="2" key="2">
    <citation type="submission" date="2025-08" db="UniProtKB">
        <authorList>
            <consortium name="Ensembl"/>
        </authorList>
    </citation>
    <scope>IDENTIFICATION</scope>
    <source>
        <strain evidence="2">Isolate ISIS603380</strain>
    </source>
</reference>
<dbReference type="HOGENOM" id="CLU_701224_0_0_1"/>
<evidence type="ECO:0000313" key="3">
    <source>
        <dbReference type="Proteomes" id="UP000007646"/>
    </source>
</evidence>
<dbReference type="GeneTree" id="ENSGT00390000002278"/>
<reference evidence="2" key="3">
    <citation type="submission" date="2025-09" db="UniProtKB">
        <authorList>
            <consortium name="Ensembl"/>
        </authorList>
    </citation>
    <scope>IDENTIFICATION</scope>
    <source>
        <strain evidence="2">Isolate ISIS603380</strain>
    </source>
</reference>
<dbReference type="eggNOG" id="ENOG502RF80">
    <property type="taxonomic scope" value="Eukaryota"/>
</dbReference>
<evidence type="ECO:0000256" key="1">
    <source>
        <dbReference type="SAM" id="Coils"/>
    </source>
</evidence>
<feature type="coiled-coil region" evidence="1">
    <location>
        <begin position="100"/>
        <end position="164"/>
    </location>
</feature>